<evidence type="ECO:0000313" key="14">
    <source>
        <dbReference type="Proteomes" id="UP001595791"/>
    </source>
</evidence>
<organism evidence="13 14">
    <name type="scientific">Chitinimonas lacunae</name>
    <dbReference type="NCBI Taxonomy" id="1963018"/>
    <lineage>
        <taxon>Bacteria</taxon>
        <taxon>Pseudomonadati</taxon>
        <taxon>Pseudomonadota</taxon>
        <taxon>Betaproteobacteria</taxon>
        <taxon>Neisseriales</taxon>
        <taxon>Chitinibacteraceae</taxon>
        <taxon>Chitinimonas</taxon>
    </lineage>
</organism>
<proteinExistence type="predicted"/>
<dbReference type="InterPro" id="IPR002299">
    <property type="entry name" value="Porin_Neis"/>
</dbReference>
<keyword evidence="4" id="KW-1134">Transmembrane beta strand</keyword>
<dbReference type="PRINTS" id="PR00182">
    <property type="entry name" value="ECOLNEIPORIN"/>
</dbReference>
<dbReference type="InterPro" id="IPR050298">
    <property type="entry name" value="Gram-neg_bact_OMP"/>
</dbReference>
<keyword evidence="6 11" id="KW-0732">Signal</keyword>
<keyword evidence="10" id="KW-0998">Cell outer membrane</keyword>
<evidence type="ECO:0000256" key="1">
    <source>
        <dbReference type="ARBA" id="ARBA00004571"/>
    </source>
</evidence>
<accession>A0ABV8MS98</accession>
<feature type="signal peptide" evidence="11">
    <location>
        <begin position="1"/>
        <end position="21"/>
    </location>
</feature>
<keyword evidence="5" id="KW-0812">Transmembrane</keyword>
<evidence type="ECO:0000259" key="12">
    <source>
        <dbReference type="Pfam" id="PF13609"/>
    </source>
</evidence>
<dbReference type="PRINTS" id="PR00184">
    <property type="entry name" value="NEISSPPORIN"/>
</dbReference>
<dbReference type="Gene3D" id="2.40.160.10">
    <property type="entry name" value="Porin"/>
    <property type="match status" value="1"/>
</dbReference>
<keyword evidence="14" id="KW-1185">Reference proteome</keyword>
<keyword evidence="7" id="KW-0406">Ion transport</keyword>
<dbReference type="RefSeq" id="WP_378166723.1">
    <property type="nucleotide sequence ID" value="NZ_JBHSBU010000001.1"/>
</dbReference>
<comment type="subunit">
    <text evidence="2">Homotrimer.</text>
</comment>
<feature type="chain" id="PRO_5047381593" evidence="11">
    <location>
        <begin position="22"/>
        <end position="327"/>
    </location>
</feature>
<sequence>MNKKLIALAVASAAVAPAAFAADSEVVMYGQVNLGVVIDSHYLGTGEQLRVENLGTSSRIGFKGSEKLGNGLTAWFRIENGLAPDDASASGWATREGWVGLKGDFGNVALGRGKSAYQLAVEEFDWFDGPLTLGINEVDGLNASRFNNTIKYMGDFGPVSFSFDWGLGENKGNGKSAGRYNSASLKYTMGDLWFIGAGDVEKDANRANRDRRDALLGLGWGSGPVAVAGAYQYASAKDTGVKVKRNSFLVTGSYSMDNLTLKAGLDIGDKQRVNGTKVADSQFVHSLLGVNYALSKRTKLMSEYGRIDFKKPIQDKSTFTVGVMHAF</sequence>
<dbReference type="PANTHER" id="PTHR34501">
    <property type="entry name" value="PROTEIN YDDL-RELATED"/>
    <property type="match status" value="1"/>
</dbReference>
<evidence type="ECO:0000256" key="8">
    <source>
        <dbReference type="ARBA" id="ARBA00023114"/>
    </source>
</evidence>
<dbReference type="InterPro" id="IPR033900">
    <property type="entry name" value="Gram_neg_porin_domain"/>
</dbReference>
<evidence type="ECO:0000313" key="13">
    <source>
        <dbReference type="EMBL" id="MFC4161132.1"/>
    </source>
</evidence>
<keyword evidence="3" id="KW-0813">Transport</keyword>
<dbReference type="CDD" id="cd00342">
    <property type="entry name" value="gram_neg_porins"/>
    <property type="match status" value="1"/>
</dbReference>
<evidence type="ECO:0000256" key="10">
    <source>
        <dbReference type="ARBA" id="ARBA00023237"/>
    </source>
</evidence>
<dbReference type="InterPro" id="IPR023614">
    <property type="entry name" value="Porin_dom_sf"/>
</dbReference>
<evidence type="ECO:0000256" key="4">
    <source>
        <dbReference type="ARBA" id="ARBA00022452"/>
    </source>
</evidence>
<dbReference type="PANTHER" id="PTHR34501:SF9">
    <property type="entry name" value="MAJOR OUTER MEMBRANE PROTEIN P.IA"/>
    <property type="match status" value="1"/>
</dbReference>
<evidence type="ECO:0000256" key="5">
    <source>
        <dbReference type="ARBA" id="ARBA00022692"/>
    </source>
</evidence>
<dbReference type="Proteomes" id="UP001595791">
    <property type="component" value="Unassembled WGS sequence"/>
</dbReference>
<name>A0ABV8MS98_9NEIS</name>
<evidence type="ECO:0000256" key="7">
    <source>
        <dbReference type="ARBA" id="ARBA00023065"/>
    </source>
</evidence>
<feature type="domain" description="Porin" evidence="12">
    <location>
        <begin position="9"/>
        <end position="311"/>
    </location>
</feature>
<dbReference type="InterPro" id="IPR001702">
    <property type="entry name" value="Porin_Gram-ve"/>
</dbReference>
<evidence type="ECO:0000256" key="2">
    <source>
        <dbReference type="ARBA" id="ARBA00011233"/>
    </source>
</evidence>
<reference evidence="14" key="1">
    <citation type="journal article" date="2019" name="Int. J. Syst. Evol. Microbiol.">
        <title>The Global Catalogue of Microorganisms (GCM) 10K type strain sequencing project: providing services to taxonomists for standard genome sequencing and annotation.</title>
        <authorList>
            <consortium name="The Broad Institute Genomics Platform"/>
            <consortium name="The Broad Institute Genome Sequencing Center for Infectious Disease"/>
            <person name="Wu L."/>
            <person name="Ma J."/>
        </authorList>
    </citation>
    <scope>NUCLEOTIDE SEQUENCE [LARGE SCALE GENOMIC DNA]</scope>
    <source>
        <strain evidence="14">LMG 29894</strain>
    </source>
</reference>
<comment type="caution">
    <text evidence="13">The sequence shown here is derived from an EMBL/GenBank/DDBJ whole genome shotgun (WGS) entry which is preliminary data.</text>
</comment>
<dbReference type="EMBL" id="JBHSBU010000001">
    <property type="protein sequence ID" value="MFC4161132.1"/>
    <property type="molecule type" value="Genomic_DNA"/>
</dbReference>
<dbReference type="SUPFAM" id="SSF56935">
    <property type="entry name" value="Porins"/>
    <property type="match status" value="1"/>
</dbReference>
<dbReference type="Pfam" id="PF13609">
    <property type="entry name" value="Porin_4"/>
    <property type="match status" value="1"/>
</dbReference>
<evidence type="ECO:0000256" key="6">
    <source>
        <dbReference type="ARBA" id="ARBA00022729"/>
    </source>
</evidence>
<evidence type="ECO:0000256" key="3">
    <source>
        <dbReference type="ARBA" id="ARBA00022448"/>
    </source>
</evidence>
<comment type="subcellular location">
    <subcellularLocation>
        <location evidence="1">Cell outer membrane</location>
        <topology evidence="1">Multi-pass membrane protein</topology>
    </subcellularLocation>
</comment>
<evidence type="ECO:0000256" key="11">
    <source>
        <dbReference type="SAM" id="SignalP"/>
    </source>
</evidence>
<gene>
    <name evidence="13" type="ORF">ACFOW7_17480</name>
</gene>
<evidence type="ECO:0000256" key="9">
    <source>
        <dbReference type="ARBA" id="ARBA00023136"/>
    </source>
</evidence>
<keyword evidence="8" id="KW-0626">Porin</keyword>
<protein>
    <submittedName>
        <fullName evidence="13">Porin</fullName>
    </submittedName>
</protein>
<keyword evidence="9" id="KW-0472">Membrane</keyword>